<keyword evidence="2" id="KW-0233">DNA recombination</keyword>
<accession>A0A409WT69</accession>
<feature type="domain" description="Core-binding (CB)" evidence="3">
    <location>
        <begin position="21"/>
        <end position="106"/>
    </location>
</feature>
<gene>
    <name evidence="4" type="ORF">CVT24_002937</name>
</gene>
<dbReference type="InterPro" id="IPR013762">
    <property type="entry name" value="Integrase-like_cat_sf"/>
</dbReference>
<evidence type="ECO:0000259" key="3">
    <source>
        <dbReference type="PROSITE" id="PS51900"/>
    </source>
</evidence>
<dbReference type="Proteomes" id="UP000284842">
    <property type="component" value="Unassembled WGS sequence"/>
</dbReference>
<evidence type="ECO:0000313" key="4">
    <source>
        <dbReference type="EMBL" id="PPQ81669.1"/>
    </source>
</evidence>
<dbReference type="InterPro" id="IPR010998">
    <property type="entry name" value="Integrase_recombinase_N"/>
</dbReference>
<sequence>MPHDFFVARAVQSSFYSTTFSPSRNDVRKVEDALKLSWAPSTQKAYSSAIKHFQDFCEKRRIPVQHRFPTHESVLLIYAASDIGRVSASTVQRRLSALKTFHVLMNLPWHGSARLSKMLRGIKISTPASSKRPRRSPVTSSMISLLISRLNLRDPFDTAVAACACTAFWGQCRLGELLPSSTLHTTLPSVPARAHLTRPTSRSHASPYFNLHLPQTKMDRQGQLVTLLSRHGKTDPLTVLRHHLAINNLPPHTPLFSFAAPTPSGFTIMSKSTFLARCNSIWESAGHRRITGHSFRIGGTTKFLSMGVPPDVVRVMGRWSSDSFLRYWRHIDRVAPAQTPSRHRSHPRIRSRQ</sequence>
<reference evidence="4 5" key="1">
    <citation type="journal article" date="2018" name="Evol. Lett.">
        <title>Horizontal gene cluster transfer increased hallucinogenic mushroom diversity.</title>
        <authorList>
            <person name="Reynolds H.T."/>
            <person name="Vijayakumar V."/>
            <person name="Gluck-Thaler E."/>
            <person name="Korotkin H.B."/>
            <person name="Matheny P.B."/>
            <person name="Slot J.C."/>
        </authorList>
    </citation>
    <scope>NUCLEOTIDE SEQUENCE [LARGE SCALE GENOMIC DNA]</scope>
    <source>
        <strain evidence="4 5">2629</strain>
    </source>
</reference>
<dbReference type="PROSITE" id="PS51900">
    <property type="entry name" value="CB"/>
    <property type="match status" value="1"/>
</dbReference>
<dbReference type="PANTHER" id="PTHR34605">
    <property type="entry name" value="PHAGE_INTEGRASE DOMAIN-CONTAINING PROTEIN"/>
    <property type="match status" value="1"/>
</dbReference>
<dbReference type="OrthoDB" id="3254696at2759"/>
<evidence type="ECO:0000313" key="5">
    <source>
        <dbReference type="Proteomes" id="UP000284842"/>
    </source>
</evidence>
<dbReference type="InterPro" id="IPR004107">
    <property type="entry name" value="Integrase_SAM-like_N"/>
</dbReference>
<dbReference type="Pfam" id="PF02899">
    <property type="entry name" value="Phage_int_SAM_1"/>
    <property type="match status" value="1"/>
</dbReference>
<dbReference type="InterPro" id="IPR044068">
    <property type="entry name" value="CB"/>
</dbReference>
<dbReference type="SUPFAM" id="SSF56349">
    <property type="entry name" value="DNA breaking-rejoining enzymes"/>
    <property type="match status" value="1"/>
</dbReference>
<dbReference type="InterPro" id="IPR052925">
    <property type="entry name" value="Phage_Integrase-like_Recomb"/>
</dbReference>
<dbReference type="Gene3D" id="1.10.150.130">
    <property type="match status" value="1"/>
</dbReference>
<dbReference type="GO" id="GO:0015074">
    <property type="term" value="P:DNA integration"/>
    <property type="evidence" value="ECO:0007669"/>
    <property type="project" value="InterPro"/>
</dbReference>
<dbReference type="PANTHER" id="PTHR34605:SF3">
    <property type="entry name" value="P CELL-TYPE AGGLUTINATION PROTEIN MAP4-LIKE-RELATED"/>
    <property type="match status" value="1"/>
</dbReference>
<evidence type="ECO:0000256" key="2">
    <source>
        <dbReference type="ARBA" id="ARBA00023172"/>
    </source>
</evidence>
<dbReference type="Gene3D" id="1.10.443.10">
    <property type="entry name" value="Intergrase catalytic core"/>
    <property type="match status" value="1"/>
</dbReference>
<organism evidence="4 5">
    <name type="scientific">Panaeolus cyanescens</name>
    <dbReference type="NCBI Taxonomy" id="181874"/>
    <lineage>
        <taxon>Eukaryota</taxon>
        <taxon>Fungi</taxon>
        <taxon>Dikarya</taxon>
        <taxon>Basidiomycota</taxon>
        <taxon>Agaricomycotina</taxon>
        <taxon>Agaricomycetes</taxon>
        <taxon>Agaricomycetidae</taxon>
        <taxon>Agaricales</taxon>
        <taxon>Agaricineae</taxon>
        <taxon>Galeropsidaceae</taxon>
        <taxon>Panaeolus</taxon>
    </lineage>
</organism>
<comment type="caution">
    <text evidence="4">The sequence shown here is derived from an EMBL/GenBank/DDBJ whole genome shotgun (WGS) entry which is preliminary data.</text>
</comment>
<evidence type="ECO:0000256" key="1">
    <source>
        <dbReference type="ARBA" id="ARBA00023125"/>
    </source>
</evidence>
<dbReference type="EMBL" id="NHTK01005252">
    <property type="protein sequence ID" value="PPQ81669.1"/>
    <property type="molecule type" value="Genomic_DNA"/>
</dbReference>
<keyword evidence="1" id="KW-0238">DNA-binding</keyword>
<dbReference type="SUPFAM" id="SSF47823">
    <property type="entry name" value="lambda integrase-like, N-terminal domain"/>
    <property type="match status" value="1"/>
</dbReference>
<dbReference type="GO" id="GO:0003677">
    <property type="term" value="F:DNA binding"/>
    <property type="evidence" value="ECO:0007669"/>
    <property type="project" value="UniProtKB-KW"/>
</dbReference>
<protein>
    <recommendedName>
        <fullName evidence="3">Core-binding (CB) domain-containing protein</fullName>
    </recommendedName>
</protein>
<proteinExistence type="predicted"/>
<dbReference type="InterPro" id="IPR011010">
    <property type="entry name" value="DNA_brk_join_enz"/>
</dbReference>
<dbReference type="AlphaFoldDB" id="A0A409WT69"/>
<dbReference type="GO" id="GO:0006310">
    <property type="term" value="P:DNA recombination"/>
    <property type="evidence" value="ECO:0007669"/>
    <property type="project" value="UniProtKB-KW"/>
</dbReference>
<name>A0A409WT69_9AGAR</name>
<dbReference type="InParanoid" id="A0A409WT69"/>
<keyword evidence="5" id="KW-1185">Reference proteome</keyword>